<evidence type="ECO:0000313" key="2">
    <source>
        <dbReference type="Proteomes" id="UP000789508"/>
    </source>
</evidence>
<comment type="caution">
    <text evidence="1">The sequence shown here is derived from an EMBL/GenBank/DDBJ whole genome shotgun (WGS) entry which is preliminary data.</text>
</comment>
<reference evidence="1" key="1">
    <citation type="submission" date="2021-06" db="EMBL/GenBank/DDBJ databases">
        <authorList>
            <person name="Kallberg Y."/>
            <person name="Tangrot J."/>
            <person name="Rosling A."/>
        </authorList>
    </citation>
    <scope>NUCLEOTIDE SEQUENCE</scope>
    <source>
        <strain evidence="1">FL130A</strain>
    </source>
</reference>
<proteinExistence type="predicted"/>
<organism evidence="1 2">
    <name type="scientific">Ambispora leptoticha</name>
    <dbReference type="NCBI Taxonomy" id="144679"/>
    <lineage>
        <taxon>Eukaryota</taxon>
        <taxon>Fungi</taxon>
        <taxon>Fungi incertae sedis</taxon>
        <taxon>Mucoromycota</taxon>
        <taxon>Glomeromycotina</taxon>
        <taxon>Glomeromycetes</taxon>
        <taxon>Archaeosporales</taxon>
        <taxon>Ambisporaceae</taxon>
        <taxon>Ambispora</taxon>
    </lineage>
</organism>
<dbReference type="InterPro" id="IPR012296">
    <property type="entry name" value="Nuclease_put_TT1808"/>
</dbReference>
<gene>
    <name evidence="1" type="ORF">ALEPTO_LOCUS5390</name>
</gene>
<keyword evidence="2" id="KW-1185">Reference proteome</keyword>
<protein>
    <submittedName>
        <fullName evidence="1">3483_t:CDS:1</fullName>
    </submittedName>
</protein>
<accession>A0A9N9ARZ7</accession>
<dbReference type="Proteomes" id="UP000789508">
    <property type="component" value="Unassembled WGS sequence"/>
</dbReference>
<dbReference type="OrthoDB" id="2307807at2759"/>
<name>A0A9N9ARZ7_9GLOM</name>
<dbReference type="AlphaFoldDB" id="A0A9N9ARZ7"/>
<sequence>MTSKNKKPSPSWNEWKFDLARSSLLAIQRQEGSKEVNRKGIVVANNLIAYEVPLDPHAMVQGELSVVMGNWNRRLLSVIGEVDIIVGPRSVYRPDLSIRPNRRQRPPFRQAINSSGNPYPTMVVEIGNTESVRSLHELIAGYFSPRTTIQIYLAIKLFPPRQDGTVALLALLYLRNNQNPIVPTIAKSFGTAPLHVSVQNYLRNIAGFPADGITGVGFGSGPCNGANLPDYQIAIPTISLFNGVIGGVPNGVPNNFNIDLWNLHDTILNRL</sequence>
<evidence type="ECO:0000313" key="1">
    <source>
        <dbReference type="EMBL" id="CAG8540600.1"/>
    </source>
</evidence>
<dbReference type="Gene3D" id="3.90.1570.10">
    <property type="entry name" value="tt1808, chain A"/>
    <property type="match status" value="1"/>
</dbReference>
<dbReference type="EMBL" id="CAJVPS010001503">
    <property type="protein sequence ID" value="CAG8540600.1"/>
    <property type="molecule type" value="Genomic_DNA"/>
</dbReference>